<keyword evidence="1" id="KW-1133">Transmembrane helix</keyword>
<organism evidence="2">
    <name type="scientific">Firmicutes bacterium enrichment culture clone fosmid MGS-M1</name>
    <dbReference type="NCBI Taxonomy" id="1549348"/>
    <lineage>
        <taxon>Bacteria</taxon>
        <taxon>Bacillati</taxon>
        <taxon>Bacillota</taxon>
        <taxon>environmental samples</taxon>
    </lineage>
</organism>
<name>A0A0B5KBN8_9FIRM</name>
<feature type="transmembrane region" description="Helical" evidence="1">
    <location>
        <begin position="25"/>
        <end position="41"/>
    </location>
</feature>
<keyword evidence="1" id="KW-0472">Membrane</keyword>
<proteinExistence type="predicted"/>
<accession>A0A0B5KBN8</accession>
<reference evidence="2" key="1">
    <citation type="journal article" date="2015" name="Environ. Microbiol.">
        <title>Pressure adaptation is linked to thermal adaptation in salt-saturated marine habitats.</title>
        <authorList>
            <consortium name="The MAMBA Consortium"/>
            <person name="Alcaide M."/>
            <person name="Stogios P.J."/>
            <person name="Lafraya A."/>
            <person name="Tchigvintsev A."/>
            <person name="Flick R."/>
            <person name="Bargiela R."/>
            <person name="Chernikova T.N."/>
            <person name="Reva O.N."/>
            <person name="Hai T."/>
            <person name="Leggewie C.C."/>
            <person name="Katzke N."/>
            <person name="La Cono V."/>
            <person name="Matesanz R."/>
            <person name="Jebbar M."/>
            <person name="Jaeger K.E."/>
            <person name="Yakimov M.M."/>
            <person name="Yakunin A.F."/>
            <person name="Golyshin P.N."/>
            <person name="Golyshina O.V."/>
            <person name="Savchenko A."/>
            <person name="Ferrer M."/>
        </authorList>
    </citation>
    <scope>NUCLEOTIDE SEQUENCE</scope>
</reference>
<keyword evidence="1" id="KW-0812">Transmembrane</keyword>
<evidence type="ECO:0000313" key="2">
    <source>
        <dbReference type="EMBL" id="AJG37899.1"/>
    </source>
</evidence>
<evidence type="ECO:0000256" key="1">
    <source>
        <dbReference type="SAM" id="Phobius"/>
    </source>
</evidence>
<sequence>MTNEEGYLYETEITDLEEKLSKFKYKRVIAILIYFIGLLATPRVSDGLIVLTPVMVIVMAISFFDESKKKDKLNYYKNVRNNELKNKKTEY</sequence>
<dbReference type="EMBL" id="KF831414">
    <property type="protein sequence ID" value="AJG37899.1"/>
    <property type="molecule type" value="Genomic_DNA"/>
</dbReference>
<feature type="transmembrane region" description="Helical" evidence="1">
    <location>
        <begin position="47"/>
        <end position="64"/>
    </location>
</feature>
<dbReference type="AlphaFoldDB" id="A0A0B5KBN8"/>
<protein>
    <submittedName>
        <fullName evidence="2">Uncharacterized protein</fullName>
    </submittedName>
</protein>